<evidence type="ECO:0000256" key="14">
    <source>
        <dbReference type="ARBA" id="ARBA00049402"/>
    </source>
</evidence>
<dbReference type="Proteomes" id="UP000067243">
    <property type="component" value="Chromosome"/>
</dbReference>
<evidence type="ECO:0000256" key="7">
    <source>
        <dbReference type="ARBA" id="ARBA00022676"/>
    </source>
</evidence>
<dbReference type="Pfam" id="PF00156">
    <property type="entry name" value="Pribosyltran"/>
    <property type="match status" value="1"/>
</dbReference>
<dbReference type="NCBIfam" id="TIGR01203">
    <property type="entry name" value="HGPRTase"/>
    <property type="match status" value="1"/>
</dbReference>
<evidence type="ECO:0000256" key="1">
    <source>
        <dbReference type="ARBA" id="ARBA00001946"/>
    </source>
</evidence>
<comment type="pathway">
    <text evidence="3 15">Purine metabolism; IMP biosynthesis via salvage pathway; IMP from hypoxanthine: step 1/1.</text>
</comment>
<evidence type="ECO:0000256" key="10">
    <source>
        <dbReference type="ARBA" id="ARBA00022726"/>
    </source>
</evidence>
<evidence type="ECO:0000256" key="6">
    <source>
        <dbReference type="ARBA" id="ARBA00022490"/>
    </source>
</evidence>
<dbReference type="GO" id="GO:0000287">
    <property type="term" value="F:magnesium ion binding"/>
    <property type="evidence" value="ECO:0007669"/>
    <property type="project" value="TreeGrafter"/>
</dbReference>
<dbReference type="AlphaFoldDB" id="A0A0K1P7K5"/>
<dbReference type="PANTHER" id="PTHR43340">
    <property type="entry name" value="HYPOXANTHINE-GUANINE PHOSPHORIBOSYLTRANSFERASE"/>
    <property type="match status" value="1"/>
</dbReference>
<evidence type="ECO:0000313" key="18">
    <source>
        <dbReference type="Proteomes" id="UP000067243"/>
    </source>
</evidence>
<comment type="catalytic activity">
    <reaction evidence="13">
        <text>GMP + diphosphate = guanine + 5-phospho-alpha-D-ribose 1-diphosphate</text>
        <dbReference type="Rhea" id="RHEA:25424"/>
        <dbReference type="ChEBI" id="CHEBI:16235"/>
        <dbReference type="ChEBI" id="CHEBI:33019"/>
        <dbReference type="ChEBI" id="CHEBI:58017"/>
        <dbReference type="ChEBI" id="CHEBI:58115"/>
        <dbReference type="EC" id="2.4.2.8"/>
    </reaction>
    <physiologicalReaction direction="right-to-left" evidence="13">
        <dbReference type="Rhea" id="RHEA:25426"/>
    </physiologicalReaction>
</comment>
<dbReference type="EC" id="2.4.2.8" evidence="15"/>
<dbReference type="InterPro" id="IPR000836">
    <property type="entry name" value="PRTase_dom"/>
</dbReference>
<dbReference type="GO" id="GO:0052657">
    <property type="term" value="F:guanine phosphoribosyltransferase activity"/>
    <property type="evidence" value="ECO:0007669"/>
    <property type="project" value="RHEA"/>
</dbReference>
<evidence type="ECO:0000256" key="5">
    <source>
        <dbReference type="ARBA" id="ARBA00008391"/>
    </source>
</evidence>
<feature type="domain" description="Phosphoribosyltransferase" evidence="16">
    <location>
        <begin position="21"/>
        <end position="167"/>
    </location>
</feature>
<dbReference type="Gene3D" id="3.40.50.2020">
    <property type="match status" value="1"/>
</dbReference>
<dbReference type="GO" id="GO:0006166">
    <property type="term" value="P:purine ribonucleoside salvage"/>
    <property type="evidence" value="ECO:0007669"/>
    <property type="project" value="UniProtKB-KW"/>
</dbReference>
<dbReference type="STRING" id="216946.STURO_v1c09180"/>
<keyword evidence="8 15" id="KW-0808">Transferase</keyword>
<comment type="pathway">
    <text evidence="4">Purine metabolism; GMP biosynthesis via salvage pathway; GMP from guanine: step 1/1.</text>
</comment>
<evidence type="ECO:0000256" key="8">
    <source>
        <dbReference type="ARBA" id="ARBA00022679"/>
    </source>
</evidence>
<dbReference type="PANTHER" id="PTHR43340:SF1">
    <property type="entry name" value="HYPOXANTHINE PHOSPHORIBOSYLTRANSFERASE"/>
    <property type="match status" value="1"/>
</dbReference>
<dbReference type="GO" id="GO:0032263">
    <property type="term" value="P:GMP salvage"/>
    <property type="evidence" value="ECO:0007669"/>
    <property type="project" value="TreeGrafter"/>
</dbReference>
<dbReference type="SUPFAM" id="SSF53271">
    <property type="entry name" value="PRTase-like"/>
    <property type="match status" value="1"/>
</dbReference>
<dbReference type="RefSeq" id="WP_075048734.1">
    <property type="nucleotide sequence ID" value="NZ_CP012328.1"/>
</dbReference>
<gene>
    <name evidence="17" type="primary">hprT</name>
    <name evidence="17" type="ORF">STURON_00923</name>
</gene>
<evidence type="ECO:0000256" key="3">
    <source>
        <dbReference type="ARBA" id="ARBA00004669"/>
    </source>
</evidence>
<dbReference type="GO" id="GO:0005829">
    <property type="term" value="C:cytosol"/>
    <property type="evidence" value="ECO:0007669"/>
    <property type="project" value="TreeGrafter"/>
</dbReference>
<dbReference type="CDD" id="cd06223">
    <property type="entry name" value="PRTases_typeI"/>
    <property type="match status" value="1"/>
</dbReference>
<organism evidence="17 18">
    <name type="scientific">Spiroplasma turonicum</name>
    <dbReference type="NCBI Taxonomy" id="216946"/>
    <lineage>
        <taxon>Bacteria</taxon>
        <taxon>Bacillati</taxon>
        <taxon>Mycoplasmatota</taxon>
        <taxon>Mollicutes</taxon>
        <taxon>Entomoplasmatales</taxon>
        <taxon>Spiroplasmataceae</taxon>
        <taxon>Spiroplasma</taxon>
    </lineage>
</organism>
<accession>A0A0K1P7K5</accession>
<comment type="subcellular location">
    <subcellularLocation>
        <location evidence="2 15">Cytoplasm</location>
    </subcellularLocation>
</comment>
<keyword evidence="6 15" id="KW-0963">Cytoplasm</keyword>
<dbReference type="GO" id="GO:0046100">
    <property type="term" value="P:hypoxanthine metabolic process"/>
    <property type="evidence" value="ECO:0007669"/>
    <property type="project" value="TreeGrafter"/>
</dbReference>
<keyword evidence="10 15" id="KW-0660">Purine salvage</keyword>
<dbReference type="GO" id="GO:0004422">
    <property type="term" value="F:hypoxanthine phosphoribosyltransferase activity"/>
    <property type="evidence" value="ECO:0007669"/>
    <property type="project" value="InterPro"/>
</dbReference>
<keyword evidence="12 15" id="KW-0460">Magnesium</keyword>
<proteinExistence type="inferred from homology"/>
<evidence type="ECO:0000256" key="4">
    <source>
        <dbReference type="ARBA" id="ARBA00004676"/>
    </source>
</evidence>
<protein>
    <recommendedName>
        <fullName evidence="15">Hypoxanthine phosphoribosyltransferase</fullName>
        <ecNumber evidence="15">2.4.2.8</ecNumber>
    </recommendedName>
</protein>
<comment type="cofactor">
    <cofactor evidence="1 15">
        <name>Mg(2+)</name>
        <dbReference type="ChEBI" id="CHEBI:18420"/>
    </cofactor>
</comment>
<dbReference type="GO" id="GO:0006178">
    <property type="term" value="P:guanine salvage"/>
    <property type="evidence" value="ECO:0007669"/>
    <property type="project" value="TreeGrafter"/>
</dbReference>
<dbReference type="GO" id="GO:0032264">
    <property type="term" value="P:IMP salvage"/>
    <property type="evidence" value="ECO:0007669"/>
    <property type="project" value="UniProtKB-UniPathway"/>
</dbReference>
<evidence type="ECO:0000256" key="9">
    <source>
        <dbReference type="ARBA" id="ARBA00022723"/>
    </source>
</evidence>
<dbReference type="GO" id="GO:0000166">
    <property type="term" value="F:nucleotide binding"/>
    <property type="evidence" value="ECO:0007669"/>
    <property type="project" value="UniProtKB-KW"/>
</dbReference>
<comment type="similarity">
    <text evidence="5 15">Belongs to the purine/pyrimidine phosphoribosyltransferase family.</text>
</comment>
<keyword evidence="9 15" id="KW-0479">Metal-binding</keyword>
<evidence type="ECO:0000256" key="13">
    <source>
        <dbReference type="ARBA" id="ARBA00048811"/>
    </source>
</evidence>
<dbReference type="UniPathway" id="UPA00591">
    <property type="reaction ID" value="UER00648"/>
</dbReference>
<evidence type="ECO:0000256" key="2">
    <source>
        <dbReference type="ARBA" id="ARBA00004496"/>
    </source>
</evidence>
<evidence type="ECO:0000256" key="15">
    <source>
        <dbReference type="RuleBase" id="RU364099"/>
    </source>
</evidence>
<dbReference type="OrthoDB" id="9802824at2"/>
<evidence type="ECO:0000256" key="12">
    <source>
        <dbReference type="ARBA" id="ARBA00022842"/>
    </source>
</evidence>
<dbReference type="InterPro" id="IPR029057">
    <property type="entry name" value="PRTase-like"/>
</dbReference>
<sequence>MTNHPLVKEVLVDRNKIDSKIKELAHNISNYYKSIQYKNNTVITVGLLKGCVPFMAGLLKDLEFNCITEYMIVSSYEGNTTNIQKPKIINDIKINVEGAHVLLIEDIIDSGITLSFIKEHILGLGAKEVKVVTLASKPNKIIVDLKPDWNGFEFGDEFLIGFGLDYQERLRNLPFIATCNVEKLTDWEW</sequence>
<evidence type="ECO:0000313" key="17">
    <source>
        <dbReference type="EMBL" id="AKU80169.1"/>
    </source>
</evidence>
<evidence type="ECO:0000256" key="11">
    <source>
        <dbReference type="ARBA" id="ARBA00022741"/>
    </source>
</evidence>
<keyword evidence="11 15" id="KW-0547">Nucleotide-binding</keyword>
<comment type="catalytic activity">
    <reaction evidence="14">
        <text>IMP + diphosphate = hypoxanthine + 5-phospho-alpha-D-ribose 1-diphosphate</text>
        <dbReference type="Rhea" id="RHEA:17973"/>
        <dbReference type="ChEBI" id="CHEBI:17368"/>
        <dbReference type="ChEBI" id="CHEBI:33019"/>
        <dbReference type="ChEBI" id="CHEBI:58017"/>
        <dbReference type="ChEBI" id="CHEBI:58053"/>
        <dbReference type="EC" id="2.4.2.8"/>
    </reaction>
    <physiologicalReaction direction="right-to-left" evidence="14">
        <dbReference type="Rhea" id="RHEA:17975"/>
    </physiologicalReaction>
</comment>
<dbReference type="InterPro" id="IPR005904">
    <property type="entry name" value="Hxn_phspho_trans"/>
</dbReference>
<keyword evidence="18" id="KW-1185">Reference proteome</keyword>
<name>A0A0K1P7K5_9MOLU</name>
<keyword evidence="7 15" id="KW-0328">Glycosyltransferase</keyword>
<dbReference type="EMBL" id="CP012328">
    <property type="protein sequence ID" value="AKU80169.1"/>
    <property type="molecule type" value="Genomic_DNA"/>
</dbReference>
<dbReference type="InterPro" id="IPR050408">
    <property type="entry name" value="HGPRT"/>
</dbReference>
<reference evidence="17 18" key="1">
    <citation type="journal article" date="2015" name="Genome Announc.">
        <title>Complete Genome Sequence of Spiroplasma turonicum Strain Tab4cT, a Parasite of a Horse Fly, Haematopota sp. (Diptera: Tabanidae).</title>
        <authorList>
            <person name="Davis R.E."/>
            <person name="Shao J."/>
            <person name="Zhao Y."/>
            <person name="Gasparich G.E."/>
            <person name="Gaynor B.J."/>
            <person name="Donofrio N."/>
        </authorList>
    </citation>
    <scope>NUCLEOTIDE SEQUENCE [LARGE SCALE GENOMIC DNA]</scope>
    <source>
        <strain evidence="17 18">Tab4c</strain>
    </source>
</reference>
<dbReference type="PATRIC" id="fig|216946.3.peg.953"/>
<dbReference type="KEGG" id="stur:STURON_00923"/>
<evidence type="ECO:0000259" key="16">
    <source>
        <dbReference type="Pfam" id="PF00156"/>
    </source>
</evidence>